<evidence type="ECO:0000256" key="1">
    <source>
        <dbReference type="SAM" id="MobiDB-lite"/>
    </source>
</evidence>
<keyword evidence="3" id="KW-0808">Transferase</keyword>
<organism evidence="3 4">
    <name type="scientific">Haematobacter genomosp. 1</name>
    <dbReference type="NCBI Taxonomy" id="366618"/>
    <lineage>
        <taxon>Bacteria</taxon>
        <taxon>Pseudomonadati</taxon>
        <taxon>Pseudomonadota</taxon>
        <taxon>Alphaproteobacteria</taxon>
        <taxon>Rhodobacterales</taxon>
        <taxon>Paracoccaceae</taxon>
        <taxon>Haematobacter</taxon>
    </lineage>
</organism>
<dbReference type="InterPro" id="IPR001296">
    <property type="entry name" value="Glyco_trans_1"/>
</dbReference>
<dbReference type="Proteomes" id="UP000196878">
    <property type="component" value="Unassembled WGS sequence"/>
</dbReference>
<dbReference type="Gene3D" id="3.40.50.2000">
    <property type="entry name" value="Glycogen Phosphorylase B"/>
    <property type="match status" value="2"/>
</dbReference>
<proteinExistence type="predicted"/>
<gene>
    <name evidence="3" type="ORF">CDV49_10660</name>
</gene>
<accession>A0A212AB34</accession>
<sequence length="407" mass="45153">MSHPVSPPEAALPDTRNPDPRNPAGEAPRGVEPGVKPAGSLPRLVFLWENFGPMHADRCDAVAAEVRGEAEVVGLELYGQSDTYDWVPETGEGFRKVTLHPASRPTGLALLRSLAAFRRREGRAIWFMCHYSWMPVFAFACLLRLRGDRVYTMGCSKFDDMPRRPFREWVKSWFLKPYQGAIGSGFRTRDYFRFLGIPEKRITGVYNTVSLDRIRRMSEGQPAPEGIPFGERHFTIVARLVPKKNLFVALEAYALYAAADPAPRPLHLCGSGPLEAELRARAEALGIAERVVFHGFLQTDAIARLLTSTLALVLTSTEEQFGNVVIEAQAMGVPSILSDICGARDSLVRTGVNGFVVEPDNPEGFAFFMRLLATDRDLWERQCRGAADYAPRGDVPAFAAGVRELMK</sequence>
<name>A0A212AB34_9RHOB</name>
<dbReference type="OrthoDB" id="503550at2"/>
<protein>
    <submittedName>
        <fullName evidence="3">Glycosyl transferase family 1</fullName>
    </submittedName>
</protein>
<evidence type="ECO:0000259" key="2">
    <source>
        <dbReference type="Pfam" id="PF00534"/>
    </source>
</evidence>
<feature type="region of interest" description="Disordered" evidence="1">
    <location>
        <begin position="1"/>
        <end position="36"/>
    </location>
</feature>
<evidence type="ECO:0000313" key="3">
    <source>
        <dbReference type="EMBL" id="OWJ77744.1"/>
    </source>
</evidence>
<dbReference type="PANTHER" id="PTHR12526">
    <property type="entry name" value="GLYCOSYLTRANSFERASE"/>
    <property type="match status" value="1"/>
</dbReference>
<reference evidence="3 4" key="1">
    <citation type="submission" date="2016-12" db="EMBL/GenBank/DDBJ databases">
        <title>Comparison of Traditional DNA-DNA Hybridization with In Silico Genomic Analysis.</title>
        <authorList>
            <person name="Nicholson A.C."/>
            <person name="Humrighouse B.W."/>
            <person name="Graziano J."/>
            <person name="Lasker B."/>
            <person name="Whitney A.M."/>
            <person name="Mcquiston J.R."/>
        </authorList>
    </citation>
    <scope>NUCLEOTIDE SEQUENCE [LARGE SCALE GENOMIC DNA]</scope>
    <source>
        <strain evidence="3 4">H2240</strain>
    </source>
</reference>
<dbReference type="EMBL" id="NIPW01000016">
    <property type="protein sequence ID" value="OWJ77744.1"/>
    <property type="molecule type" value="Genomic_DNA"/>
</dbReference>
<keyword evidence="4" id="KW-1185">Reference proteome</keyword>
<dbReference type="GO" id="GO:0016757">
    <property type="term" value="F:glycosyltransferase activity"/>
    <property type="evidence" value="ECO:0007669"/>
    <property type="project" value="InterPro"/>
</dbReference>
<evidence type="ECO:0000313" key="4">
    <source>
        <dbReference type="Proteomes" id="UP000196878"/>
    </source>
</evidence>
<dbReference type="AlphaFoldDB" id="A0A212AB34"/>
<dbReference type="RefSeq" id="WP_088215528.1">
    <property type="nucleotide sequence ID" value="NZ_NIPW01000016.1"/>
</dbReference>
<feature type="domain" description="Glycosyl transferase family 1" evidence="2">
    <location>
        <begin position="223"/>
        <end position="378"/>
    </location>
</feature>
<comment type="caution">
    <text evidence="3">The sequence shown here is derived from an EMBL/GenBank/DDBJ whole genome shotgun (WGS) entry which is preliminary data.</text>
</comment>
<dbReference type="SUPFAM" id="SSF53756">
    <property type="entry name" value="UDP-Glycosyltransferase/glycogen phosphorylase"/>
    <property type="match status" value="1"/>
</dbReference>
<dbReference type="Pfam" id="PF00534">
    <property type="entry name" value="Glycos_transf_1"/>
    <property type="match status" value="1"/>
</dbReference>